<dbReference type="InterPro" id="IPR001222">
    <property type="entry name" value="Znf_TFIIS"/>
</dbReference>
<dbReference type="GO" id="GO:0008270">
    <property type="term" value="F:zinc ion binding"/>
    <property type="evidence" value="ECO:0007669"/>
    <property type="project" value="UniProtKB-KW"/>
</dbReference>
<dbReference type="AlphaFoldDB" id="A0A0D6EL29"/>
<name>A0A0D6EL29_SPOSA</name>
<evidence type="ECO:0000256" key="2">
    <source>
        <dbReference type="ARBA" id="ARBA00022771"/>
    </source>
</evidence>
<protein>
    <submittedName>
        <fullName evidence="6">SPOSA6832_02349-mRNA-1:cds</fullName>
    </submittedName>
</protein>
<evidence type="ECO:0000256" key="4">
    <source>
        <dbReference type="PROSITE-ProRule" id="PRU00472"/>
    </source>
</evidence>
<sequence>MATGSRWGSLGFCSRCGTLLDLPGDDDHLTCDGCGQVEDATGANLSVSLEPRRGSRELIRRGSARATAYEGQVITTKSNPAAFPSSLRQLKTSLVKNRGDVEKKKVYVRWGFARPLENPPPAVGGMLTSLAASAGTGEQVDETCEKCGAKQMSVKTMQLRSAATVFYSCDKCGYQTRLNN</sequence>
<feature type="domain" description="TFIIS-type" evidence="5">
    <location>
        <begin position="140"/>
        <end position="177"/>
    </location>
</feature>
<keyword evidence="2 4" id="KW-0863">Zinc-finger</keyword>
<dbReference type="InterPro" id="IPR034004">
    <property type="entry name" value="Zn_ribbon_RPA12_C"/>
</dbReference>
<reference evidence="7" key="1">
    <citation type="submission" date="2015-02" db="EMBL/GenBank/DDBJ databases">
        <authorList>
            <person name="Gon?alves P."/>
        </authorList>
    </citation>
    <scope>NUCLEOTIDE SEQUENCE [LARGE SCALE GENOMIC DNA]</scope>
</reference>
<dbReference type="EMBL" id="CENE01000008">
    <property type="protein sequence ID" value="CEQ40707.1"/>
    <property type="molecule type" value="Genomic_DNA"/>
</dbReference>
<evidence type="ECO:0000256" key="1">
    <source>
        <dbReference type="ARBA" id="ARBA00022723"/>
    </source>
</evidence>
<dbReference type="SMART" id="SM00440">
    <property type="entry name" value="ZnF_C2C2"/>
    <property type="match status" value="1"/>
</dbReference>
<keyword evidence="7" id="KW-1185">Reference proteome</keyword>
<organism evidence="6 7">
    <name type="scientific">Sporidiobolus salmonicolor</name>
    <name type="common">Yeast-like fungus</name>
    <name type="synonym">Sporobolomyces salmonicolor</name>
    <dbReference type="NCBI Taxonomy" id="5005"/>
    <lineage>
        <taxon>Eukaryota</taxon>
        <taxon>Fungi</taxon>
        <taxon>Dikarya</taxon>
        <taxon>Basidiomycota</taxon>
        <taxon>Pucciniomycotina</taxon>
        <taxon>Microbotryomycetes</taxon>
        <taxon>Sporidiobolales</taxon>
        <taxon>Sporidiobolaceae</taxon>
        <taxon>Sporobolomyces</taxon>
    </lineage>
</organism>
<evidence type="ECO:0000259" key="5">
    <source>
        <dbReference type="PROSITE" id="PS51133"/>
    </source>
</evidence>
<gene>
    <name evidence="6" type="primary">SPOSA6832_02349</name>
</gene>
<dbReference type="GO" id="GO:0006351">
    <property type="term" value="P:DNA-templated transcription"/>
    <property type="evidence" value="ECO:0007669"/>
    <property type="project" value="InterPro"/>
</dbReference>
<proteinExistence type="predicted"/>
<dbReference type="GO" id="GO:0003676">
    <property type="term" value="F:nucleic acid binding"/>
    <property type="evidence" value="ECO:0007669"/>
    <property type="project" value="InterPro"/>
</dbReference>
<evidence type="ECO:0000313" key="6">
    <source>
        <dbReference type="EMBL" id="CEQ40707.1"/>
    </source>
</evidence>
<accession>A0A0D6EL29</accession>
<dbReference type="SUPFAM" id="SSF57783">
    <property type="entry name" value="Zinc beta-ribbon"/>
    <property type="match status" value="1"/>
</dbReference>
<dbReference type="Pfam" id="PF01096">
    <property type="entry name" value="Zn_ribbon_TFIIS"/>
    <property type="match status" value="1"/>
</dbReference>
<dbReference type="Proteomes" id="UP000243876">
    <property type="component" value="Unassembled WGS sequence"/>
</dbReference>
<dbReference type="CDD" id="cd10507">
    <property type="entry name" value="Zn-ribbon_RPA12"/>
    <property type="match status" value="1"/>
</dbReference>
<dbReference type="Gene3D" id="2.20.25.10">
    <property type="match status" value="1"/>
</dbReference>
<feature type="non-terminal residue" evidence="6">
    <location>
        <position position="1"/>
    </location>
</feature>
<keyword evidence="3" id="KW-0862">Zinc</keyword>
<dbReference type="Gene3D" id="2.20.70.10">
    <property type="match status" value="1"/>
</dbReference>
<evidence type="ECO:0000256" key="3">
    <source>
        <dbReference type="ARBA" id="ARBA00022833"/>
    </source>
</evidence>
<keyword evidence="1" id="KW-0479">Metal-binding</keyword>
<dbReference type="PROSITE" id="PS51133">
    <property type="entry name" value="ZF_TFIIS_2"/>
    <property type="match status" value="1"/>
</dbReference>
<dbReference type="OrthoDB" id="10056816at2759"/>
<evidence type="ECO:0000313" key="7">
    <source>
        <dbReference type="Proteomes" id="UP000243876"/>
    </source>
</evidence>